<dbReference type="Proteomes" id="UP000233606">
    <property type="component" value="Unassembled WGS sequence"/>
</dbReference>
<proteinExistence type="predicted"/>
<protein>
    <submittedName>
        <fullName evidence="1">Uncharacterized protein</fullName>
    </submittedName>
</protein>
<comment type="caution">
    <text evidence="1">The sequence shown here is derived from an EMBL/GenBank/DDBJ whole genome shotgun (WGS) entry which is preliminary data.</text>
</comment>
<sequence length="71" mass="8626">MPQREYADFADAKHEFPEICGISFSDLEKKVYSHQDFKQYIRRFEGSNKRYIEVAPAREFIRNFMIKECNR</sequence>
<keyword evidence="2" id="KW-1185">Reference proteome</keyword>
<dbReference type="EMBL" id="PIWU01000006">
    <property type="protein sequence ID" value="PKE56728.1"/>
    <property type="molecule type" value="Genomic_DNA"/>
</dbReference>
<name>A0ACC9MSP3_9STAP</name>
<evidence type="ECO:0000313" key="1">
    <source>
        <dbReference type="EMBL" id="PKE56728.1"/>
    </source>
</evidence>
<accession>A0ACC9MSP3</accession>
<evidence type="ECO:0000313" key="2">
    <source>
        <dbReference type="Proteomes" id="UP000233606"/>
    </source>
</evidence>
<reference evidence="1" key="1">
    <citation type="submission" date="2017-12" db="EMBL/GenBank/DDBJ databases">
        <title>Genomics of Macrococcus caseolyticus.</title>
        <authorList>
            <person name="MacFadyen A.C."/>
            <person name="Paterson G.K."/>
        </authorList>
    </citation>
    <scope>NUCLEOTIDE SEQUENCE</scope>
    <source>
        <strain evidence="1">5459_5_49</strain>
    </source>
</reference>
<organism evidence="1 2">
    <name type="scientific">Macrococcoides caseolyticum</name>
    <dbReference type="NCBI Taxonomy" id="69966"/>
    <lineage>
        <taxon>Bacteria</taxon>
        <taxon>Bacillati</taxon>
        <taxon>Bacillota</taxon>
        <taxon>Bacilli</taxon>
        <taxon>Bacillales</taxon>
        <taxon>Staphylococcaceae</taxon>
        <taxon>Macrococcoides</taxon>
    </lineage>
</organism>
<gene>
    <name evidence="1" type="ORF">CW682_05795</name>
</gene>